<evidence type="ECO:0000256" key="2">
    <source>
        <dbReference type="SAM" id="SignalP"/>
    </source>
</evidence>
<dbReference type="Gene3D" id="3.40.190.150">
    <property type="entry name" value="Bordetella uptake gene, domain 1"/>
    <property type="match status" value="1"/>
</dbReference>
<gene>
    <name evidence="3" type="ORF">CAL26_01010</name>
</gene>
<dbReference type="InterPro" id="IPR005064">
    <property type="entry name" value="BUG"/>
</dbReference>
<evidence type="ECO:0000313" key="3">
    <source>
        <dbReference type="EMBL" id="OZI25967.1"/>
    </source>
</evidence>
<name>A0A261RME6_9BORD</name>
<keyword evidence="4" id="KW-1185">Reference proteome</keyword>
<sequence>MTMRSPCEKGLSRVLLACIVLAAALAGAPSRAAEYPAKPVTFVVPFGAGSATDQLARALSASITEQTGQPVIVENRAGASGMIAAQHVARAAPDGYSVLITTNTTQAANPFLFKRLPYDPAKDYAPVTLLGRGGQVLVVRADTSYRTVNDLLEQARKAPGKLSFGSGNSSSRMAGEMLKQLSHTDIVWVGYNSNPAALNDLLGGHIDMMVIDTVTGMAHIQSGRLRALGASTARRLPQLPDLPTLDEAGIKGYDMGYWFAAYLPAGTPAAIVERLRALLINATRSEHARSFFANSATEPWTSTPEELVRFQASELEKWGKVVKAAGIQPE</sequence>
<comment type="caution">
    <text evidence="3">The sequence shown here is derived from an EMBL/GenBank/DDBJ whole genome shotgun (WGS) entry which is preliminary data.</text>
</comment>
<dbReference type="Pfam" id="PF03401">
    <property type="entry name" value="TctC"/>
    <property type="match status" value="1"/>
</dbReference>
<feature type="chain" id="PRO_5012266603" evidence="2">
    <location>
        <begin position="33"/>
        <end position="330"/>
    </location>
</feature>
<organism evidence="3 4">
    <name type="scientific">Bordetella genomosp. 9</name>
    <dbReference type="NCBI Taxonomy" id="1416803"/>
    <lineage>
        <taxon>Bacteria</taxon>
        <taxon>Pseudomonadati</taxon>
        <taxon>Pseudomonadota</taxon>
        <taxon>Betaproteobacteria</taxon>
        <taxon>Burkholderiales</taxon>
        <taxon>Alcaligenaceae</taxon>
        <taxon>Bordetella</taxon>
    </lineage>
</organism>
<feature type="signal peptide" evidence="2">
    <location>
        <begin position="1"/>
        <end position="32"/>
    </location>
</feature>
<dbReference type="PANTHER" id="PTHR42928">
    <property type="entry name" value="TRICARBOXYLATE-BINDING PROTEIN"/>
    <property type="match status" value="1"/>
</dbReference>
<dbReference type="SUPFAM" id="SSF53850">
    <property type="entry name" value="Periplasmic binding protein-like II"/>
    <property type="match status" value="1"/>
</dbReference>
<dbReference type="PANTHER" id="PTHR42928:SF5">
    <property type="entry name" value="BLR1237 PROTEIN"/>
    <property type="match status" value="1"/>
</dbReference>
<dbReference type="PIRSF" id="PIRSF017082">
    <property type="entry name" value="YflP"/>
    <property type="match status" value="1"/>
</dbReference>
<dbReference type="RefSeq" id="WP_373454429.1">
    <property type="nucleotide sequence ID" value="NZ_NEVJ01000001.1"/>
</dbReference>
<evidence type="ECO:0000313" key="4">
    <source>
        <dbReference type="Proteomes" id="UP000216857"/>
    </source>
</evidence>
<dbReference type="CDD" id="cd07012">
    <property type="entry name" value="PBP2_Bug_TTT"/>
    <property type="match status" value="1"/>
</dbReference>
<reference evidence="3" key="1">
    <citation type="submission" date="2017-05" db="EMBL/GenBank/DDBJ databases">
        <title>Complete and WGS of Bordetella genogroups.</title>
        <authorList>
            <person name="Spilker T."/>
            <person name="Lipuma J."/>
        </authorList>
    </citation>
    <scope>NUCLEOTIDE SEQUENCE</scope>
    <source>
        <strain evidence="3">AU21707</strain>
    </source>
</reference>
<dbReference type="AlphaFoldDB" id="A0A261RME6"/>
<dbReference type="Proteomes" id="UP000216857">
    <property type="component" value="Unassembled WGS sequence"/>
</dbReference>
<keyword evidence="2" id="KW-0732">Signal</keyword>
<comment type="similarity">
    <text evidence="1">Belongs to the UPF0065 (bug) family.</text>
</comment>
<dbReference type="EMBL" id="NEVJ01000001">
    <property type="protein sequence ID" value="OZI25967.1"/>
    <property type="molecule type" value="Genomic_DNA"/>
</dbReference>
<accession>A0A261RME6</accession>
<proteinExistence type="inferred from homology"/>
<dbReference type="InterPro" id="IPR042100">
    <property type="entry name" value="Bug_dom1"/>
</dbReference>
<protein>
    <submittedName>
        <fullName evidence="3">ABC transporter substrate-binding protein</fullName>
    </submittedName>
</protein>
<dbReference type="Gene3D" id="3.40.190.10">
    <property type="entry name" value="Periplasmic binding protein-like II"/>
    <property type="match status" value="1"/>
</dbReference>
<evidence type="ECO:0000256" key="1">
    <source>
        <dbReference type="ARBA" id="ARBA00006987"/>
    </source>
</evidence>